<feature type="region of interest" description="Disordered" evidence="1">
    <location>
        <begin position="266"/>
        <end position="302"/>
    </location>
</feature>
<sequence length="325" mass="37109">MEARIQKELEAQKERETEAQEQTKFEAQEQNDRDQQMLKEPEEQTKYHEPMENENEREREREEQELKAGRQEGEEPLSFGLRRHAWNVAHVKAASLRRKGKPSHIFALFQEQLAEIIVRRRTGNKKCERRAKLREQRKIKWAEDTPEDSLEESPKDSSPATAQEETTTASGTPREEEIVAVSVPTQEQAELVEAREPAKSDSSAHNESSPAVRKSIKQIETELIQEHQHAWATAGTGRSEFQSVRRPLNIVRTQRRMLAASIEKLKDKDISTPSEEDNSYQSEVHALSATESEQATAPSSAVSEVVVGVAMRADMMHEERANHQS</sequence>
<reference evidence="2 3" key="1">
    <citation type="journal article" date="2014" name="PLoS ONE">
        <title>De novo Genome Assembly of the Fungal Plant Pathogen Pyrenophora semeniperda.</title>
        <authorList>
            <person name="Soliai M.M."/>
            <person name="Meyer S.E."/>
            <person name="Udall J.A."/>
            <person name="Elzinga D.E."/>
            <person name="Hermansen R.A."/>
            <person name="Bodily P.M."/>
            <person name="Hart A.A."/>
            <person name="Coleman C.E."/>
        </authorList>
    </citation>
    <scope>NUCLEOTIDE SEQUENCE [LARGE SCALE GENOMIC DNA]</scope>
    <source>
        <strain evidence="2 3">CCB06</strain>
        <tissue evidence="2">Mycelium</tissue>
    </source>
</reference>
<name>A0A3M7M367_9PLEO</name>
<dbReference type="EMBL" id="KE747817">
    <property type="protein sequence ID" value="RMZ68965.1"/>
    <property type="molecule type" value="Genomic_DNA"/>
</dbReference>
<feature type="compositionally biased region" description="Polar residues" evidence="1">
    <location>
        <begin position="156"/>
        <end position="171"/>
    </location>
</feature>
<accession>A0A3M7M367</accession>
<dbReference type="AlphaFoldDB" id="A0A3M7M367"/>
<dbReference type="OrthoDB" id="67027at2759"/>
<dbReference type="Proteomes" id="UP000265663">
    <property type="component" value="Unassembled WGS sequence"/>
</dbReference>
<evidence type="ECO:0000313" key="2">
    <source>
        <dbReference type="EMBL" id="RMZ68965.1"/>
    </source>
</evidence>
<feature type="compositionally biased region" description="Basic and acidic residues" evidence="1">
    <location>
        <begin position="192"/>
        <end position="204"/>
    </location>
</feature>
<evidence type="ECO:0000313" key="3">
    <source>
        <dbReference type="Proteomes" id="UP000265663"/>
    </source>
</evidence>
<proteinExistence type="predicted"/>
<gene>
    <name evidence="2" type="ORF">GMOD_00002862</name>
</gene>
<feature type="region of interest" description="Disordered" evidence="1">
    <location>
        <begin position="1"/>
        <end position="79"/>
    </location>
</feature>
<feature type="region of interest" description="Disordered" evidence="1">
    <location>
        <begin position="139"/>
        <end position="175"/>
    </location>
</feature>
<feature type="region of interest" description="Disordered" evidence="1">
    <location>
        <begin position="191"/>
        <end position="213"/>
    </location>
</feature>
<keyword evidence="3" id="KW-1185">Reference proteome</keyword>
<evidence type="ECO:0000256" key="1">
    <source>
        <dbReference type="SAM" id="MobiDB-lite"/>
    </source>
</evidence>
<protein>
    <submittedName>
        <fullName evidence="2">Uncharacterized protein</fullName>
    </submittedName>
</protein>
<organism evidence="2 3">
    <name type="scientific">Pyrenophora seminiperda CCB06</name>
    <dbReference type="NCBI Taxonomy" id="1302712"/>
    <lineage>
        <taxon>Eukaryota</taxon>
        <taxon>Fungi</taxon>
        <taxon>Dikarya</taxon>
        <taxon>Ascomycota</taxon>
        <taxon>Pezizomycotina</taxon>
        <taxon>Dothideomycetes</taxon>
        <taxon>Pleosporomycetidae</taxon>
        <taxon>Pleosporales</taxon>
        <taxon>Pleosporineae</taxon>
        <taxon>Pleosporaceae</taxon>
        <taxon>Pyrenophora</taxon>
    </lineage>
</organism>
<feature type="compositionally biased region" description="Basic and acidic residues" evidence="1">
    <location>
        <begin position="1"/>
        <end position="73"/>
    </location>
</feature>